<organism evidence="2 3">
    <name type="scientific">Metabacillus rhizolycopersici</name>
    <dbReference type="NCBI Taxonomy" id="2875709"/>
    <lineage>
        <taxon>Bacteria</taxon>
        <taxon>Bacillati</taxon>
        <taxon>Bacillota</taxon>
        <taxon>Bacilli</taxon>
        <taxon>Bacillales</taxon>
        <taxon>Bacillaceae</taxon>
        <taxon>Metabacillus</taxon>
    </lineage>
</organism>
<dbReference type="NCBIfam" id="TIGR02854">
    <property type="entry name" value="spore_II_GA"/>
    <property type="match status" value="1"/>
</dbReference>
<evidence type="ECO:0000256" key="1">
    <source>
        <dbReference type="SAM" id="Phobius"/>
    </source>
</evidence>
<reference evidence="2" key="1">
    <citation type="submission" date="2024-05" db="EMBL/GenBank/DDBJ databases">
        <title>Metabacillus sp. nov., isolated from the rhizosphere soil of tomato plants.</title>
        <authorList>
            <person name="Ma R."/>
        </authorList>
    </citation>
    <scope>NUCLEOTIDE SEQUENCE</scope>
    <source>
        <strain evidence="2">DBTR6</strain>
    </source>
</reference>
<accession>A0ABS7UKH9</accession>
<evidence type="ECO:0000313" key="2">
    <source>
        <dbReference type="EMBL" id="MBZ5748699.1"/>
    </source>
</evidence>
<dbReference type="PIRSF" id="PIRSF018571">
    <property type="entry name" value="SpoIIGA"/>
    <property type="match status" value="1"/>
</dbReference>
<dbReference type="InterPro" id="IPR005081">
    <property type="entry name" value="SpoIIGA"/>
</dbReference>
<feature type="transmembrane region" description="Helical" evidence="1">
    <location>
        <begin position="34"/>
        <end position="56"/>
    </location>
</feature>
<sequence length="310" mass="35497">MTIYLDVIWLLNFSFDLFLLLLTAIALKRKIVKIRLLLAALLGSSIVLLMFTPLVFTVSHPIGKMIFSMMMVWIAFGFYRFSYYFQSLLTFYFVTFMVGGGMIGVHYLLQVEMSYLDGVLMTNTNGFGHPISWLFVLIGFPLLWIFSRNRLEGVVAKKIHFDQLVTVSIRVDTTEFTLTGLVDSGNQLFDPITRSPVMIIDTLKAQNYIPDQLVNQAIQDDVMKSISESANESHPWEHRVRIIPYRVVGSEHQFLLGFKPDEVWIDTKSEKIKVQKTIVGLNRTNLSSEDEYECIVHPKMLQGQSIGYVS</sequence>
<dbReference type="Pfam" id="PF03419">
    <property type="entry name" value="Peptidase_U4"/>
    <property type="match status" value="1"/>
</dbReference>
<dbReference type="EMBL" id="JAIQUM010000001">
    <property type="protein sequence ID" value="MBZ5748699.1"/>
    <property type="molecule type" value="Genomic_DNA"/>
</dbReference>
<evidence type="ECO:0000313" key="3">
    <source>
        <dbReference type="Proteomes" id="UP001165287"/>
    </source>
</evidence>
<name>A0ABS7UKH9_9BACI</name>
<keyword evidence="1" id="KW-1133">Transmembrane helix</keyword>
<comment type="caution">
    <text evidence="2">The sequence shown here is derived from an EMBL/GenBank/DDBJ whole genome shotgun (WGS) entry which is preliminary data.</text>
</comment>
<gene>
    <name evidence="2" type="primary">spoIIGA</name>
    <name evidence="2" type="ORF">K9V48_00165</name>
</gene>
<keyword evidence="1" id="KW-0812">Transmembrane</keyword>
<keyword evidence="1" id="KW-0472">Membrane</keyword>
<dbReference type="RefSeq" id="WP_224135741.1">
    <property type="nucleotide sequence ID" value="NZ_JAIQUM010000001.1"/>
</dbReference>
<feature type="transmembrane region" description="Helical" evidence="1">
    <location>
        <begin position="88"/>
        <end position="109"/>
    </location>
</feature>
<protein>
    <submittedName>
        <fullName evidence="2">Sigma-E processing peptidase SpoIIGA</fullName>
    </submittedName>
</protein>
<dbReference type="Proteomes" id="UP001165287">
    <property type="component" value="Unassembled WGS sequence"/>
</dbReference>
<feature type="transmembrane region" description="Helical" evidence="1">
    <location>
        <begin position="129"/>
        <end position="147"/>
    </location>
</feature>
<keyword evidence="3" id="KW-1185">Reference proteome</keyword>
<feature type="transmembrane region" description="Helical" evidence="1">
    <location>
        <begin position="6"/>
        <end position="27"/>
    </location>
</feature>
<feature type="transmembrane region" description="Helical" evidence="1">
    <location>
        <begin position="62"/>
        <end position="81"/>
    </location>
</feature>
<proteinExistence type="predicted"/>